<dbReference type="KEGG" id="vg:6779533"/>
<accession>B5AX26</accession>
<evidence type="ECO:0000313" key="1">
    <source>
        <dbReference type="EMBL" id="ACG60329.1"/>
    </source>
</evidence>
<dbReference type="RefSeq" id="YP_002128441.1">
    <property type="nucleotide sequence ID" value="NC_011142.1"/>
</dbReference>
<dbReference type="EMBL" id="EU876853">
    <property type="protein sequence ID" value="ACG60329.1"/>
    <property type="molecule type" value="Genomic_DNA"/>
</dbReference>
<keyword evidence="2" id="KW-1185">Reference proteome</keyword>
<evidence type="ECO:0000313" key="2">
    <source>
        <dbReference type="Proteomes" id="UP000001862"/>
    </source>
</evidence>
<dbReference type="GeneID" id="6779533"/>
<gene>
    <name evidence="1" type="ORF">phiPLPE_07</name>
</gene>
<proteinExistence type="predicted"/>
<sequence length="63" mass="6946">MSEAKYFGAWDQGKSLRGGTIAQTKQVSPTALRYTCARCNVFLGRHNEAPVCHCGSTRFHSGR</sequence>
<dbReference type="Proteomes" id="UP000001862">
    <property type="component" value="Segment"/>
</dbReference>
<organism evidence="1 2">
    <name type="scientific">Iodobacter phage PhiPLPE</name>
    <dbReference type="NCBI Taxonomy" id="551895"/>
    <lineage>
        <taxon>Viruses</taxon>
        <taxon>Duplodnaviria</taxon>
        <taxon>Heunggongvirae</taxon>
        <taxon>Uroviricota</taxon>
        <taxon>Caudoviricetes</taxon>
        <taxon>Iodovirus</taxon>
        <taxon>Iodovirus PLPE</taxon>
    </lineage>
</organism>
<name>B5AX26_9CAUD</name>
<protein>
    <submittedName>
        <fullName evidence="1">Uncharacterized protein</fullName>
    </submittedName>
</protein>
<reference evidence="2" key="1">
    <citation type="journal article" date="2009" name="Environ. Microbiol. Rep.">
        <title>Isolation and genomic characterization of the first phage infecting Iodobacteria: ?PLPE, a myovirus having a novel set of features.</title>
        <authorList>
            <person name="Leblanc C."/>
            <person name="Caumont-Sarcos A."/>
            <person name="Comeau A.M."/>
            <person name="Krisch H.M."/>
        </authorList>
    </citation>
    <scope>NUCLEOTIDE SEQUENCE [LARGE SCALE GENOMIC DNA]</scope>
</reference>